<evidence type="ECO:0000256" key="1">
    <source>
        <dbReference type="SAM" id="MobiDB-lite"/>
    </source>
</evidence>
<gene>
    <name evidence="2" type="ORF">C8J25_108166</name>
</gene>
<evidence type="ECO:0000313" key="3">
    <source>
        <dbReference type="Proteomes" id="UP000244013"/>
    </source>
</evidence>
<dbReference type="EMBL" id="QAYE01000008">
    <property type="protein sequence ID" value="PTW45074.1"/>
    <property type="molecule type" value="Genomic_DNA"/>
</dbReference>
<sequence length="133" mass="13798">MTGVDIIGALLVDDQAVVDMHTAERIKAGALPDGVVLPALLVRLVSSVERQPLKRGGSVRTVDRVAVTVRGKTYAEQTKAIGLVRKACAGRTGDVGEAKSVSVLTAGAGPDARGPGNSFEQTQDFRVSFDAPA</sequence>
<reference evidence="2 3" key="1">
    <citation type="submission" date="2018-04" db="EMBL/GenBank/DDBJ databases">
        <title>Genomic Encyclopedia of Type Strains, Phase III (KMG-III): the genomes of soil and plant-associated and newly described type strains.</title>
        <authorList>
            <person name="Whitman W."/>
        </authorList>
    </citation>
    <scope>NUCLEOTIDE SEQUENCE [LARGE SCALE GENOMIC DNA]</scope>
    <source>
        <strain evidence="2 3">MA-olki</strain>
    </source>
</reference>
<evidence type="ECO:0000313" key="2">
    <source>
        <dbReference type="EMBL" id="PTW45074.1"/>
    </source>
</evidence>
<name>A0A2T5U0N5_9SPHN</name>
<organism evidence="2 3">
    <name type="scientific">Sphingomonas faeni</name>
    <dbReference type="NCBI Taxonomy" id="185950"/>
    <lineage>
        <taxon>Bacteria</taxon>
        <taxon>Pseudomonadati</taxon>
        <taxon>Pseudomonadota</taxon>
        <taxon>Alphaproteobacteria</taxon>
        <taxon>Sphingomonadales</taxon>
        <taxon>Sphingomonadaceae</taxon>
        <taxon>Sphingomonas</taxon>
    </lineage>
</organism>
<protein>
    <submittedName>
        <fullName evidence="2">Uncharacterized protein</fullName>
    </submittedName>
</protein>
<proteinExistence type="predicted"/>
<dbReference type="Proteomes" id="UP000244013">
    <property type="component" value="Unassembled WGS sequence"/>
</dbReference>
<dbReference type="RefSeq" id="WP_107955251.1">
    <property type="nucleotide sequence ID" value="NZ_QAYE01000008.1"/>
</dbReference>
<dbReference type="OrthoDB" id="7577170at2"/>
<dbReference type="AlphaFoldDB" id="A0A2T5U0N5"/>
<comment type="caution">
    <text evidence="2">The sequence shown here is derived from an EMBL/GenBank/DDBJ whole genome shotgun (WGS) entry which is preliminary data.</text>
</comment>
<accession>A0A2T5U0N5</accession>
<dbReference type="GeneID" id="91007073"/>
<feature type="region of interest" description="Disordered" evidence="1">
    <location>
        <begin position="106"/>
        <end position="133"/>
    </location>
</feature>